<accession>A0AAW5VTH7</accession>
<gene>
    <name evidence="1" type="ORF">ND861_18505</name>
    <name evidence="2" type="ORF">ND862_18435</name>
</gene>
<dbReference type="EMBL" id="JAMQPM010000014">
    <property type="protein sequence ID" value="MCW7528355.1"/>
    <property type="molecule type" value="Genomic_DNA"/>
</dbReference>
<organism evidence="2 3">
    <name type="scientific">Leptospira soteropolitanensis</name>
    <dbReference type="NCBI Taxonomy" id="2950025"/>
    <lineage>
        <taxon>Bacteria</taxon>
        <taxon>Pseudomonadati</taxon>
        <taxon>Spirochaetota</taxon>
        <taxon>Spirochaetia</taxon>
        <taxon>Leptospirales</taxon>
        <taxon>Leptospiraceae</taxon>
        <taxon>Leptospira</taxon>
    </lineage>
</organism>
<dbReference type="AlphaFoldDB" id="A0AAW5VTH7"/>
<evidence type="ECO:0000313" key="1">
    <source>
        <dbReference type="EMBL" id="MCW7528355.1"/>
    </source>
</evidence>
<evidence type="ECO:0000313" key="4">
    <source>
        <dbReference type="Proteomes" id="UP001208912"/>
    </source>
</evidence>
<dbReference type="RefSeq" id="WP_265353451.1">
    <property type="nucleotide sequence ID" value="NZ_JAMQPL010000014.1"/>
</dbReference>
<dbReference type="EMBL" id="JAMQPL010000014">
    <property type="protein sequence ID" value="MCW7532202.1"/>
    <property type="molecule type" value="Genomic_DNA"/>
</dbReference>
<proteinExistence type="predicted"/>
<evidence type="ECO:0000313" key="3">
    <source>
        <dbReference type="Proteomes" id="UP001208540"/>
    </source>
</evidence>
<protein>
    <submittedName>
        <fullName evidence="2">Uncharacterized protein</fullName>
    </submittedName>
</protein>
<dbReference type="Proteomes" id="UP001208912">
    <property type="component" value="Unassembled WGS sequence"/>
</dbReference>
<keyword evidence="4" id="KW-1185">Reference proteome</keyword>
<comment type="caution">
    <text evidence="2">The sequence shown here is derived from an EMBL/GenBank/DDBJ whole genome shotgun (WGS) entry which is preliminary data.</text>
</comment>
<evidence type="ECO:0000313" key="2">
    <source>
        <dbReference type="EMBL" id="MCW7532202.1"/>
    </source>
</evidence>
<sequence length="422" mass="49094">MGIGIYITSELPTVGIFKRKISKDKLFSQVAGEFKELIPEQSWRKLVTSKYKDDRMYLQLYPIGEPIEFTIANNVLTCSANTNIQGPGYHAFVVESLDLIGNSLSLKWNWVGEEGFGDETSYYETRNFETLKLEMLHWLKEVAKVLIENVSDGNRMISMPLGYSVLGDYFALNSLGYWDKSWFIEVNESDVNKLERKGEQFFPWWDQKLETVFYLNTGLAVSWVELPWHSFHTEHEYLLYKFVQFCFERAGNSELRELVPLNEKELIDSYLNEKVPSLAPQPTGIGFKKRSMQRSMTGFWTSDIPGYFYEDYENDGKTYVYWFQDKIIRGSSFKVEGNNGIPISAENLLLETPKNLDIFRYSNNQLFGWATIEIINEDGKEFCFLTGNMATTNNLCHITISFDNEIDKEWAIKVWESTKFHN</sequence>
<reference evidence="2 4" key="1">
    <citation type="submission" date="2022-06" db="EMBL/GenBank/DDBJ databases">
        <title>Leptospira isolates from biofilms formed at urban environments.</title>
        <authorList>
            <person name="Ribeiro P.S."/>
            <person name="Sousa T."/>
            <person name="Carvalho N."/>
            <person name="Aburjaile F."/>
            <person name="Neves F."/>
            <person name="Oliveira D."/>
            <person name="Blanco L."/>
            <person name="Lima J."/>
            <person name="Costa F."/>
            <person name="Brenig B."/>
            <person name="Soares S."/>
            <person name="Ramos R."/>
            <person name="Goes-Neto A."/>
            <person name="Matiuzzi M."/>
            <person name="Azevedo V."/>
            <person name="Ristow P."/>
        </authorList>
    </citation>
    <scope>NUCLEOTIDE SEQUENCE</scope>
    <source>
        <strain evidence="1 4">VSF19</strain>
        <strain evidence="2">VSF20</strain>
    </source>
</reference>
<dbReference type="Proteomes" id="UP001208540">
    <property type="component" value="Unassembled WGS sequence"/>
</dbReference>
<name>A0AAW5VTH7_9LEPT</name>